<dbReference type="InterPro" id="IPR055050">
    <property type="entry name" value="WsaF_C"/>
</dbReference>
<proteinExistence type="predicted"/>
<feature type="domain" description="WsaF C-terminal" evidence="3">
    <location>
        <begin position="223"/>
        <end position="347"/>
    </location>
</feature>
<organism evidence="4 5">
    <name type="scientific">Desulfarculus baarsii (strain ATCC 33931 / DSM 2075 / LMG 7858 / VKM B-1802 / 2st14)</name>
    <dbReference type="NCBI Taxonomy" id="644282"/>
    <lineage>
        <taxon>Bacteria</taxon>
        <taxon>Pseudomonadati</taxon>
        <taxon>Thermodesulfobacteriota</taxon>
        <taxon>Desulfarculia</taxon>
        <taxon>Desulfarculales</taxon>
        <taxon>Desulfarculaceae</taxon>
        <taxon>Desulfarculus</taxon>
    </lineage>
</organism>
<reference evidence="4 5" key="1">
    <citation type="journal article" date="2010" name="Stand. Genomic Sci.">
        <title>Complete genome sequence of Desulfarculus baarsii type strain (2st14).</title>
        <authorList>
            <person name="Sun H."/>
            <person name="Spring S."/>
            <person name="Lapidus A."/>
            <person name="Davenport K."/>
            <person name="Del Rio T.G."/>
            <person name="Tice H."/>
            <person name="Nolan M."/>
            <person name="Copeland A."/>
            <person name="Cheng J.F."/>
            <person name="Lucas S."/>
            <person name="Tapia R."/>
            <person name="Goodwin L."/>
            <person name="Pitluck S."/>
            <person name="Ivanova N."/>
            <person name="Pagani I."/>
            <person name="Mavromatis K."/>
            <person name="Ovchinnikova G."/>
            <person name="Pati A."/>
            <person name="Chen A."/>
            <person name="Palaniappan K."/>
            <person name="Hauser L."/>
            <person name="Chang Y.J."/>
            <person name="Jeffries C.D."/>
            <person name="Detter J.C."/>
            <person name="Han C."/>
            <person name="Rohde M."/>
            <person name="Brambilla E."/>
            <person name="Goker M."/>
            <person name="Woyke T."/>
            <person name="Bristow J."/>
            <person name="Eisen J.A."/>
            <person name="Markowitz V."/>
            <person name="Hugenholtz P."/>
            <person name="Kyrpides N.C."/>
            <person name="Klenk H.P."/>
            <person name="Land M."/>
        </authorList>
    </citation>
    <scope>NUCLEOTIDE SEQUENCE [LARGE SCALE GENOMIC DNA]</scope>
    <source>
        <strain evidence="5">ATCC 33931 / DSM 2075 / LMG 7858 / VKM B-1802 / 2st14</strain>
    </source>
</reference>
<evidence type="ECO:0000313" key="4">
    <source>
        <dbReference type="EMBL" id="ADK84363.1"/>
    </source>
</evidence>
<feature type="domain" description="WsaF N-terminal" evidence="2">
    <location>
        <begin position="123"/>
        <end position="182"/>
    </location>
</feature>
<dbReference type="Proteomes" id="UP000009047">
    <property type="component" value="Chromosome"/>
</dbReference>
<evidence type="ECO:0000313" key="5">
    <source>
        <dbReference type="Proteomes" id="UP000009047"/>
    </source>
</evidence>
<dbReference type="Gene3D" id="3.40.50.2000">
    <property type="entry name" value="Glycogen Phosphorylase B"/>
    <property type="match status" value="1"/>
</dbReference>
<dbReference type="GO" id="GO:0009103">
    <property type="term" value="P:lipopolysaccharide biosynthetic process"/>
    <property type="evidence" value="ECO:0007669"/>
    <property type="project" value="TreeGrafter"/>
</dbReference>
<dbReference type="CDD" id="cd03801">
    <property type="entry name" value="GT4_PimA-like"/>
    <property type="match status" value="1"/>
</dbReference>
<dbReference type="GO" id="GO:0030247">
    <property type="term" value="F:polysaccharide binding"/>
    <property type="evidence" value="ECO:0007669"/>
    <property type="project" value="InterPro"/>
</dbReference>
<dbReference type="GO" id="GO:0016757">
    <property type="term" value="F:glycosyltransferase activity"/>
    <property type="evidence" value="ECO:0007669"/>
    <property type="project" value="TreeGrafter"/>
</dbReference>
<evidence type="ECO:0000259" key="2">
    <source>
        <dbReference type="Pfam" id="PF21374"/>
    </source>
</evidence>
<dbReference type="EMBL" id="CP002085">
    <property type="protein sequence ID" value="ADK84363.1"/>
    <property type="molecule type" value="Genomic_DNA"/>
</dbReference>
<dbReference type="HOGENOM" id="CLU_055246_1_0_7"/>
<dbReference type="AlphaFoldDB" id="E1QFM7"/>
<dbReference type="Pfam" id="PF21374">
    <property type="entry name" value="WsaF_N"/>
    <property type="match status" value="1"/>
</dbReference>
<evidence type="ECO:0000259" key="3">
    <source>
        <dbReference type="Pfam" id="PF22772"/>
    </source>
</evidence>
<sequence>MVFSHIRDGLHALLVRGYGLIAPKQSVDKRFDFVSCAPFGPSHKDVKPSCNTVNWFVPPIGYGSGGHLNIVRFIKLLEDDGFECRIVVTNEFRPYDNKKIASQISEWFAPVKAKVYLHPQDTIPAAHISVATGWQTAYPVKYFSGSAHKYYFVQDYEPYFYPLGTEYFLAEDTYRFGFTGIALGSWLADMLSAQYGMRMYGIGFSYDDDLYTPRLDKDCSGPKRLLFYARPETPRRAFELGVLAINDVKKHMPSVDVLLVGGNLSRYNLPFSFKDCGRLPISELPHLYSQCDAALVLSMTNLSLLPLEIMACGCPVISNCGPNVEWMLNSTNCKLSRPTVSGLAEAIISVLSDERERKQLIKNGLDYARSTSWKEEAKKVAQIFRQTYNE</sequence>
<dbReference type="STRING" id="644282.Deba_0993"/>
<keyword evidence="5" id="KW-1185">Reference proteome</keyword>
<dbReference type="PANTHER" id="PTHR46401">
    <property type="entry name" value="GLYCOSYLTRANSFERASE WBBK-RELATED"/>
    <property type="match status" value="1"/>
</dbReference>
<keyword evidence="1 4" id="KW-0808">Transferase</keyword>
<name>E1QFM7_DESB2</name>
<evidence type="ECO:0000256" key="1">
    <source>
        <dbReference type="ARBA" id="ARBA00022679"/>
    </source>
</evidence>
<dbReference type="SUPFAM" id="SSF53756">
    <property type="entry name" value="UDP-Glycosyltransferase/glycogen phosphorylase"/>
    <property type="match status" value="1"/>
</dbReference>
<gene>
    <name evidence="4" type="ordered locus">Deba_0993</name>
</gene>
<dbReference type="InterPro" id="IPR048510">
    <property type="entry name" value="WsaF_N"/>
</dbReference>
<accession>E1QFM7</accession>
<dbReference type="eggNOG" id="COG0438">
    <property type="taxonomic scope" value="Bacteria"/>
</dbReference>
<dbReference type="KEGG" id="dbr:Deba_0993"/>
<dbReference type="Pfam" id="PF22772">
    <property type="entry name" value="WsaF_C"/>
    <property type="match status" value="1"/>
</dbReference>
<dbReference type="RefSeq" id="WP_013257817.1">
    <property type="nucleotide sequence ID" value="NC_014365.1"/>
</dbReference>
<protein>
    <submittedName>
        <fullName evidence="4">Glycosyl transferase group 1</fullName>
    </submittedName>
</protein>
<dbReference type="CAZy" id="GT4">
    <property type="family name" value="Glycosyltransferase Family 4"/>
</dbReference>
<dbReference type="PANTHER" id="PTHR46401:SF2">
    <property type="entry name" value="GLYCOSYLTRANSFERASE WBBK-RELATED"/>
    <property type="match status" value="1"/>
</dbReference>
<dbReference type="Gene3D" id="3.40.50.11090">
    <property type="match status" value="1"/>
</dbReference>
<dbReference type="OrthoDB" id="9816564at2"/>